<evidence type="ECO:0000313" key="1">
    <source>
        <dbReference type="EMBL" id="AAA63114.1"/>
    </source>
</evidence>
<dbReference type="EMBL" id="U15187">
    <property type="protein sequence ID" value="AAA63114.1"/>
    <property type="molecule type" value="Genomic_DNA"/>
</dbReference>
<accession>Q50168</accession>
<sequence>MFNLATIRQRVQSFTVVEHLGPTTWLPTWPEWRQKSCGSRALLSCVCGGELFGWFHRWWVKWLFLRFMTGRYVR</sequence>
<name>Q50168_MYCLR</name>
<protein>
    <submittedName>
        <fullName evidence="1">U296u</fullName>
    </submittedName>
</protein>
<reference evidence="1" key="1">
    <citation type="submission" date="1994-09" db="EMBL/GenBank/DDBJ databases">
        <authorList>
            <person name="Robison K."/>
        </authorList>
    </citation>
    <scope>NUCLEOTIDE SEQUENCE</scope>
</reference>
<organism evidence="1">
    <name type="scientific">Mycobacterium leprae</name>
    <dbReference type="NCBI Taxonomy" id="1769"/>
    <lineage>
        <taxon>Bacteria</taxon>
        <taxon>Bacillati</taxon>
        <taxon>Actinomycetota</taxon>
        <taxon>Actinomycetes</taxon>
        <taxon>Mycobacteriales</taxon>
        <taxon>Mycobacteriaceae</taxon>
        <taxon>Mycobacterium</taxon>
    </lineage>
</organism>
<reference evidence="1" key="2">
    <citation type="submission" date="1995-04" db="EMBL/GenBank/DDBJ databases">
        <authorList>
            <person name="Smith D.R."/>
        </authorList>
    </citation>
    <scope>NUCLEOTIDE SEQUENCE</scope>
</reference>
<dbReference type="AlphaFoldDB" id="Q50168"/>
<proteinExistence type="predicted"/>